<dbReference type="EMBL" id="JAOQIO010000099">
    <property type="protein sequence ID" value="MCU6796222.1"/>
    <property type="molecule type" value="Genomic_DNA"/>
</dbReference>
<evidence type="ECO:0000256" key="1">
    <source>
        <dbReference type="ARBA" id="ARBA00004141"/>
    </source>
</evidence>
<feature type="transmembrane region" description="Helical" evidence="5">
    <location>
        <begin position="220"/>
        <end position="240"/>
    </location>
</feature>
<reference evidence="6 7" key="1">
    <citation type="submission" date="2022-09" db="EMBL/GenBank/DDBJ databases">
        <authorList>
            <person name="Han X.L."/>
            <person name="Wang Q."/>
            <person name="Lu T."/>
        </authorList>
    </citation>
    <scope>NUCLEOTIDE SEQUENCE [LARGE SCALE GENOMIC DNA]</scope>
    <source>
        <strain evidence="6 7">WQ 127069</strain>
    </source>
</reference>
<comment type="caution">
    <text evidence="6">The sequence shown here is derived from an EMBL/GenBank/DDBJ whole genome shotgun (WGS) entry which is preliminary data.</text>
</comment>
<feature type="transmembrane region" description="Helical" evidence="5">
    <location>
        <begin position="43"/>
        <end position="62"/>
    </location>
</feature>
<evidence type="ECO:0000256" key="4">
    <source>
        <dbReference type="ARBA" id="ARBA00023136"/>
    </source>
</evidence>
<evidence type="ECO:0000256" key="2">
    <source>
        <dbReference type="ARBA" id="ARBA00022692"/>
    </source>
</evidence>
<keyword evidence="5" id="KW-1003">Cell membrane</keyword>
<feature type="transmembrane region" description="Helical" evidence="5">
    <location>
        <begin position="69"/>
        <end position="89"/>
    </location>
</feature>
<evidence type="ECO:0000256" key="3">
    <source>
        <dbReference type="ARBA" id="ARBA00022989"/>
    </source>
</evidence>
<dbReference type="RefSeq" id="WP_262687037.1">
    <property type="nucleotide sequence ID" value="NZ_JAOQIO010000099.1"/>
</dbReference>
<evidence type="ECO:0000313" key="6">
    <source>
        <dbReference type="EMBL" id="MCU6796222.1"/>
    </source>
</evidence>
<dbReference type="InterPro" id="IPR002781">
    <property type="entry name" value="TM_pro_TauE-like"/>
</dbReference>
<dbReference type="Pfam" id="PF01925">
    <property type="entry name" value="TauE"/>
    <property type="match status" value="1"/>
</dbReference>
<keyword evidence="7" id="KW-1185">Reference proteome</keyword>
<keyword evidence="2 5" id="KW-0812">Transmembrane</keyword>
<evidence type="ECO:0000256" key="5">
    <source>
        <dbReference type="RuleBase" id="RU363041"/>
    </source>
</evidence>
<name>A0ABT2UNS4_9BACL</name>
<gene>
    <name evidence="6" type="ORF">OB236_29280</name>
</gene>
<dbReference type="PANTHER" id="PTHR43483:SF3">
    <property type="entry name" value="MEMBRANE TRANSPORTER PROTEIN HI_0806-RELATED"/>
    <property type="match status" value="1"/>
</dbReference>
<protein>
    <recommendedName>
        <fullName evidence="5">Probable membrane transporter protein</fullName>
    </recommendedName>
</protein>
<proteinExistence type="inferred from homology"/>
<feature type="transmembrane region" description="Helical" evidence="5">
    <location>
        <begin position="126"/>
        <end position="148"/>
    </location>
</feature>
<feature type="transmembrane region" description="Helical" evidence="5">
    <location>
        <begin position="95"/>
        <end position="114"/>
    </location>
</feature>
<comment type="subcellular location">
    <subcellularLocation>
        <location evidence="5">Cell membrane</location>
        <topology evidence="5">Multi-pass membrane protein</topology>
    </subcellularLocation>
    <subcellularLocation>
        <location evidence="1">Membrane</location>
        <topology evidence="1">Multi-pass membrane protein</topology>
    </subcellularLocation>
</comment>
<sequence length="241" mass="25661">MGDYLFVLLVGLVAGAVSGVIGTGSSIMLLPVLVFAFGPKQAVPIMAVAAVMANLTRVVVWWREINWRAFAAYSITGVPAAAVGARTLWELPTAVIDIGLGMFFLLMIPLRYWLKAKDFRISLWQLAVAGALIGFLTGIVLSTGPLSVPAFTSYGLMKGAFLSTEAVSSLALYVSKVVTFQELGALPSEMMVHGVIVGASLMLGTFASKAIVQRMSIISFQYVLDILLFGSGLSLLWAAIH</sequence>
<evidence type="ECO:0000313" key="7">
    <source>
        <dbReference type="Proteomes" id="UP001652445"/>
    </source>
</evidence>
<feature type="transmembrane region" description="Helical" evidence="5">
    <location>
        <begin position="190"/>
        <end position="208"/>
    </location>
</feature>
<keyword evidence="3 5" id="KW-1133">Transmembrane helix</keyword>
<organism evidence="6 7">
    <name type="scientific">Paenibacillus baimaensis</name>
    <dbReference type="NCBI Taxonomy" id="2982185"/>
    <lineage>
        <taxon>Bacteria</taxon>
        <taxon>Bacillati</taxon>
        <taxon>Bacillota</taxon>
        <taxon>Bacilli</taxon>
        <taxon>Bacillales</taxon>
        <taxon>Paenibacillaceae</taxon>
        <taxon>Paenibacillus</taxon>
    </lineage>
</organism>
<accession>A0ABT2UNS4</accession>
<dbReference type="Proteomes" id="UP001652445">
    <property type="component" value="Unassembled WGS sequence"/>
</dbReference>
<comment type="similarity">
    <text evidence="5">Belongs to the 4-toluene sulfonate uptake permease (TSUP) (TC 2.A.102) family.</text>
</comment>
<dbReference type="PANTHER" id="PTHR43483">
    <property type="entry name" value="MEMBRANE TRANSPORTER PROTEIN HI_0806-RELATED"/>
    <property type="match status" value="1"/>
</dbReference>
<keyword evidence="4 5" id="KW-0472">Membrane</keyword>